<dbReference type="OrthoDB" id="6270916at2759"/>
<evidence type="ECO:0000256" key="2">
    <source>
        <dbReference type="ARBA" id="ARBA00022833"/>
    </source>
</evidence>
<feature type="region of interest" description="Disordered" evidence="3">
    <location>
        <begin position="174"/>
        <end position="211"/>
    </location>
</feature>
<dbReference type="InterPro" id="IPR046349">
    <property type="entry name" value="C1-like_sf"/>
</dbReference>
<gene>
    <name evidence="5" type="ORF">P691DRAFT_770412</name>
</gene>
<organism evidence="5 6">
    <name type="scientific">Macrolepiota fuliginosa MF-IS2</name>
    <dbReference type="NCBI Taxonomy" id="1400762"/>
    <lineage>
        <taxon>Eukaryota</taxon>
        <taxon>Fungi</taxon>
        <taxon>Dikarya</taxon>
        <taxon>Basidiomycota</taxon>
        <taxon>Agaricomycotina</taxon>
        <taxon>Agaricomycetes</taxon>
        <taxon>Agaricomycetidae</taxon>
        <taxon>Agaricales</taxon>
        <taxon>Agaricineae</taxon>
        <taxon>Agaricaceae</taxon>
        <taxon>Macrolepiota</taxon>
    </lineage>
</organism>
<feature type="compositionally biased region" description="Low complexity" evidence="3">
    <location>
        <begin position="178"/>
        <end position="190"/>
    </location>
</feature>
<dbReference type="PROSITE" id="PS50081">
    <property type="entry name" value="ZF_DAG_PE_2"/>
    <property type="match status" value="1"/>
</dbReference>
<feature type="compositionally biased region" description="Polar residues" evidence="3">
    <location>
        <begin position="47"/>
        <end position="61"/>
    </location>
</feature>
<name>A0A9P5XPF1_9AGAR</name>
<evidence type="ECO:0000256" key="1">
    <source>
        <dbReference type="ARBA" id="ARBA00022723"/>
    </source>
</evidence>
<dbReference type="Proteomes" id="UP000807342">
    <property type="component" value="Unassembled WGS sequence"/>
</dbReference>
<feature type="region of interest" description="Disordered" evidence="3">
    <location>
        <begin position="33"/>
        <end position="68"/>
    </location>
</feature>
<evidence type="ECO:0000256" key="3">
    <source>
        <dbReference type="SAM" id="MobiDB-lite"/>
    </source>
</evidence>
<reference evidence="5" key="1">
    <citation type="submission" date="2020-11" db="EMBL/GenBank/DDBJ databases">
        <authorList>
            <consortium name="DOE Joint Genome Institute"/>
            <person name="Ahrendt S."/>
            <person name="Riley R."/>
            <person name="Andreopoulos W."/>
            <person name="Labutti K."/>
            <person name="Pangilinan J."/>
            <person name="Ruiz-Duenas F.J."/>
            <person name="Barrasa J.M."/>
            <person name="Sanchez-Garcia M."/>
            <person name="Camarero S."/>
            <person name="Miyauchi S."/>
            <person name="Serrano A."/>
            <person name="Linde D."/>
            <person name="Babiker R."/>
            <person name="Drula E."/>
            <person name="Ayuso-Fernandez I."/>
            <person name="Pacheco R."/>
            <person name="Padilla G."/>
            <person name="Ferreira P."/>
            <person name="Barriuso J."/>
            <person name="Kellner H."/>
            <person name="Castanera R."/>
            <person name="Alfaro M."/>
            <person name="Ramirez L."/>
            <person name="Pisabarro A.G."/>
            <person name="Kuo A."/>
            <person name="Tritt A."/>
            <person name="Lipzen A."/>
            <person name="He G."/>
            <person name="Yan M."/>
            <person name="Ng V."/>
            <person name="Cullen D."/>
            <person name="Martin F."/>
            <person name="Rosso M.-N."/>
            <person name="Henrissat B."/>
            <person name="Hibbett D."/>
            <person name="Martinez A.T."/>
            <person name="Grigoriev I.V."/>
        </authorList>
    </citation>
    <scope>NUCLEOTIDE SEQUENCE</scope>
    <source>
        <strain evidence="5">MF-IS2</strain>
    </source>
</reference>
<evidence type="ECO:0000313" key="6">
    <source>
        <dbReference type="Proteomes" id="UP000807342"/>
    </source>
</evidence>
<dbReference type="CDD" id="cd00029">
    <property type="entry name" value="C1"/>
    <property type="match status" value="1"/>
</dbReference>
<dbReference type="SMART" id="SM00109">
    <property type="entry name" value="C1"/>
    <property type="match status" value="2"/>
</dbReference>
<dbReference type="InterPro" id="IPR002219">
    <property type="entry name" value="PKC_DAG/PE"/>
</dbReference>
<keyword evidence="1" id="KW-0479">Metal-binding</keyword>
<feature type="domain" description="Phorbol-ester/DAG-type" evidence="4">
    <location>
        <begin position="578"/>
        <end position="629"/>
    </location>
</feature>
<accession>A0A9P5XPF1</accession>
<dbReference type="GO" id="GO:0046872">
    <property type="term" value="F:metal ion binding"/>
    <property type="evidence" value="ECO:0007669"/>
    <property type="project" value="UniProtKB-KW"/>
</dbReference>
<evidence type="ECO:0000259" key="4">
    <source>
        <dbReference type="PROSITE" id="PS50081"/>
    </source>
</evidence>
<protein>
    <recommendedName>
        <fullName evidence="4">Phorbol-ester/DAG-type domain-containing protein</fullName>
    </recommendedName>
</protein>
<dbReference type="SUPFAM" id="SSF57889">
    <property type="entry name" value="Cysteine-rich domain"/>
    <property type="match status" value="2"/>
</dbReference>
<keyword evidence="6" id="KW-1185">Reference proteome</keyword>
<dbReference type="PROSITE" id="PS00479">
    <property type="entry name" value="ZF_DAG_PE_1"/>
    <property type="match status" value="1"/>
</dbReference>
<keyword evidence="2" id="KW-0862">Zinc</keyword>
<dbReference type="EMBL" id="MU151053">
    <property type="protein sequence ID" value="KAF9454513.1"/>
    <property type="molecule type" value="Genomic_DNA"/>
</dbReference>
<proteinExistence type="predicted"/>
<sequence>MNLGRPHLPPIETDYSELPSQVLRFSLDTTSPFTPVSSQAPEIPSFRLSTSTNDATTQNETLRPAPSNRARDEARKLLAHVLTQLRNRMMPPSVSDAVGTFHEDIEHSWNFKAAVRAQMGRLDLGQHGNEDLDVERQGYSTDATFSLMIQLQEILVMTLEQRWDIFADNGSSQNPLMSSDNSNKLSSSPFRRSRSSFYNSGRKSRSPSPSRKNQVFVSELLALCISILASVVAEDCRYQTASPRPLCPPNALQAVTLNVAQVLLHINTHNSRIISQIALALIPAFSTFEKTMYPRIISFFDLGIIKNSLSNLRRLQGFETSLGVGDDPVNYPFVSIHVDEATEDKVQDNDNPAWHPWSSTTKSLKIQSTNAPAQPMSIYHLSSIVPPLLGCALDNIEMEAQGEKDFRTRQVLQVLLKTIVDMKVDAYSDMLQVIAYHTPKARKFSATLLLSFWPRSVGHVIISEPPINWFSQPSGNLLHQHQFTPWQFRHRHNWFSPGDSSQHDCSVCKKTIHGFGLLCPYCTCTVHFDCYDHPGGSAIVQYSNASDPHVQRVAMFRFSKTRPELPPLRGTMPANGLPHQFHPINLFTLSLCFMCQQPLWGCASQGFQCGSCSQFVHPHCLGRAITIPCGSTMIDSGKLTVQFPSLRQSCFEKYRDILQLSHQELARKTYEEISIFRDVLLTQVHILKHGLALGTILVTHQGKNIDHEHQTIPEFELHRTLKWCEELLDNLYASPAVEEYLQENGLLRRDYSMLYTWSSLVYVAASMKSPSAALGPSNSTSSDFLNVTPIDVPGVETEVSHPFDMVSLSRMRDVLGHEFHIHSDAAAYVLLSHLHQLAFFVSKDEDIFSDLATMQKNKTQSCSFPLPLGLDLSIDVETLVSAIEACLSDIDLFVNEFGFLLLVRRMWPDGLMSDYGLKRLARGVFTWIINEDSQLAIILRDYLGKNKPLPGMASNLMNQWPPVHHERPVHGGSMQNGGDYLASRQALLHRYAGRWLLALHNQDVDLYAGSLFSACDELADHGAETNTRSLSYHMLTAEDDLMQFERILHHILRLSQARVLFSVSDTIYLRWLELVHNSGILQKDVSSSALLRSFPRGSDHRTTTMIISATGESLDRSVGLETDPWQVITDITQESQAGLKKALCWLNLLSRSGLEVPLDVYKQFISALKAMNNPLNESCLFIKTILASLWLRSLGRLQYQPLIASFHYSLVPGIHSALKETSTRSMALSAIKQTFASCLLLYGCERSQLLSCGLVEDDVVSTLPSRRKLARETALMEPVFIDPAIMKSIELHLKVQYEDVTSMIAKFLHTFFTSSSFIETHEMDNFVLKNERLFSKCAWQFYGVQRQEVVKLRTPILLRVLSVDPEEFQHLVEQMLSNHQEWEARVHSATRMFRIVQDVCSPAFNVDGRQWKTSMVRVFLVFFSLLWLDPKEEVRLVVKTHCSSLLPSHFEALASCFDETMTRAPISDRVRLISFLSRLRVHFSRWRVLSWNAVLEVLSENSVYDQHVYADTSTMRNDGPIAAADPELAQLNVSLVALALDMLSDGVDADSLTIIKIKAQLVRILGSQNVSLVPAGANGRSFHLAYGEIKSIPEIAYPCFRGLVSLLDSWHKVELPSPIINTNSHDDDKEVDVLVGTAYADIPLNLLATYERIFELPVLIIKHLLEAVHVIIYKHDFENRNLNVFSTQSLRRAVAKTLDILEANVPYEIRQVAFSVIQAFFRKSMTLTGSLILNVAERILKLTATRIDKSVQDSLTEQGCSFVGDTFEKYCKSGLFISLLKRPLQREFFITLKHALGCSKGSSSILNDNLLWDALLRLNETEVNSLQNLLYNLQHFVDLVHHERYSTDMMGLVGKQLTHLAQRMSDGSGSSVDASPLFNILATLLQHNRANSKDLLPYLDTLLRVTLTRLQVDNKSVSLLLVVTNGLRRKNQPLDPTSISSNIVPTVFEILGDGLRLKTRLLASTLKSILEALLTAEFSPAVTPVISHPQLFVDLVDDGYHWLDNYHWVEGQTEQDFYASLVVARMVFQAMSYDASVLQRLSLDSERSARPHLRSMRAWNILAIAALSDNANNFWVTQLFKQLKSFSTMYFSALWPYMKSPGSVPDSATADINQAYLAIKLWLVIARQSEEAHQVGELVYSSVWNELWPPFESIVNVLETEAQTGVSPIMAGFIASSITDLFVFVKALRIPLSLQKSERETVLKRLQSLVRGESVLIKINRAIEGMAETQPETPLAILLDQAAKDLIATEKLRLLEKKREPVRATGDRRANVEKKMTADRLNWKDVRLHT</sequence>
<comment type="caution">
    <text evidence="5">The sequence shown here is derived from an EMBL/GenBank/DDBJ whole genome shotgun (WGS) entry which is preliminary data.</text>
</comment>
<dbReference type="Gene3D" id="3.30.60.20">
    <property type="match status" value="1"/>
</dbReference>
<evidence type="ECO:0000313" key="5">
    <source>
        <dbReference type="EMBL" id="KAF9454513.1"/>
    </source>
</evidence>